<feature type="non-terminal residue" evidence="2">
    <location>
        <position position="1"/>
    </location>
</feature>
<keyword evidence="3" id="KW-1185">Reference proteome</keyword>
<dbReference type="STRING" id="188477.A0A433U119"/>
<reference evidence="2 3" key="1">
    <citation type="submission" date="2019-01" db="EMBL/GenBank/DDBJ databases">
        <title>A draft genome assembly of the solar-powered sea slug Elysia chlorotica.</title>
        <authorList>
            <person name="Cai H."/>
            <person name="Li Q."/>
            <person name="Fang X."/>
            <person name="Li J."/>
            <person name="Curtis N.E."/>
            <person name="Altenburger A."/>
            <person name="Shibata T."/>
            <person name="Feng M."/>
            <person name="Maeda T."/>
            <person name="Schwartz J.A."/>
            <person name="Shigenobu S."/>
            <person name="Lundholm N."/>
            <person name="Nishiyama T."/>
            <person name="Yang H."/>
            <person name="Hasebe M."/>
            <person name="Li S."/>
            <person name="Pierce S.K."/>
            <person name="Wang J."/>
        </authorList>
    </citation>
    <scope>NUCLEOTIDE SEQUENCE [LARGE SCALE GENOMIC DNA]</scope>
    <source>
        <strain evidence="2">EC2010</strain>
        <tissue evidence="2">Whole organism of an adult</tissue>
    </source>
</reference>
<sequence>SIFHNLCYLTLIHQEKLVAIQDDLFLRLPRESTASSFNDQNSKSINININMLVTGALETAFCDFDEHIAREKNMFNISGGCAAVVVLIMMDRVYVAHAGDCRAVAYIGNENILMAREFTPMTDAERIQAVANLKPDLTYSFFSDNYFLKPLSKKDLGTQVYCRLPHRHGWYYKEVTEEDLSKPSLVTGHGKF</sequence>
<feature type="domain" description="PPM-type phosphatase" evidence="1">
    <location>
        <begin position="48"/>
        <end position="126"/>
    </location>
</feature>
<comment type="caution">
    <text evidence="2">The sequence shown here is derived from an EMBL/GenBank/DDBJ whole genome shotgun (WGS) entry which is preliminary data.</text>
</comment>
<dbReference type="AlphaFoldDB" id="A0A433U119"/>
<dbReference type="InterPro" id="IPR001932">
    <property type="entry name" value="PPM-type_phosphatase-like_dom"/>
</dbReference>
<dbReference type="Gene3D" id="3.60.40.10">
    <property type="entry name" value="PPM-type phosphatase domain"/>
    <property type="match status" value="1"/>
</dbReference>
<dbReference type="SUPFAM" id="SSF81606">
    <property type="entry name" value="PP2C-like"/>
    <property type="match status" value="1"/>
</dbReference>
<name>A0A433U119_ELYCH</name>
<feature type="non-terminal residue" evidence="2">
    <location>
        <position position="192"/>
    </location>
</feature>
<dbReference type="OrthoDB" id="10264738at2759"/>
<evidence type="ECO:0000313" key="3">
    <source>
        <dbReference type="Proteomes" id="UP000271974"/>
    </source>
</evidence>
<gene>
    <name evidence="2" type="ORF">EGW08_004813</name>
</gene>
<organism evidence="2 3">
    <name type="scientific">Elysia chlorotica</name>
    <name type="common">Eastern emerald elysia</name>
    <name type="synonym">Sea slug</name>
    <dbReference type="NCBI Taxonomy" id="188477"/>
    <lineage>
        <taxon>Eukaryota</taxon>
        <taxon>Metazoa</taxon>
        <taxon>Spiralia</taxon>
        <taxon>Lophotrochozoa</taxon>
        <taxon>Mollusca</taxon>
        <taxon>Gastropoda</taxon>
        <taxon>Heterobranchia</taxon>
        <taxon>Euthyneura</taxon>
        <taxon>Panpulmonata</taxon>
        <taxon>Sacoglossa</taxon>
        <taxon>Placobranchoidea</taxon>
        <taxon>Plakobranchidae</taxon>
        <taxon>Elysia</taxon>
    </lineage>
</organism>
<evidence type="ECO:0000259" key="1">
    <source>
        <dbReference type="Pfam" id="PF00481"/>
    </source>
</evidence>
<evidence type="ECO:0000313" key="2">
    <source>
        <dbReference type="EMBL" id="RUS87438.1"/>
    </source>
</evidence>
<accession>A0A433U119</accession>
<dbReference type="Proteomes" id="UP000271974">
    <property type="component" value="Unassembled WGS sequence"/>
</dbReference>
<dbReference type="InterPro" id="IPR036457">
    <property type="entry name" value="PPM-type-like_dom_sf"/>
</dbReference>
<proteinExistence type="predicted"/>
<dbReference type="EMBL" id="RQTK01000111">
    <property type="protein sequence ID" value="RUS87438.1"/>
    <property type="molecule type" value="Genomic_DNA"/>
</dbReference>
<dbReference type="Pfam" id="PF00481">
    <property type="entry name" value="PP2C"/>
    <property type="match status" value="1"/>
</dbReference>
<protein>
    <recommendedName>
        <fullName evidence="1">PPM-type phosphatase domain-containing protein</fullName>
    </recommendedName>
</protein>